<dbReference type="RefSeq" id="WP_346196097.1">
    <property type="nucleotide sequence ID" value="NZ_JBDJHV010000031.1"/>
</dbReference>
<sequence length="107" mass="11579">MPFPYFSVLLSGDSCAERGGKRMASPHSFDVGVLSRPVSLRISAGAVFASAQLRLSQLQTLFGIASHELTDQSWPLGALIGRAEEEALFDSLHPGYGAWQWTDPLSD</sequence>
<gene>
    <name evidence="1" type="ORF">ABH309_21430</name>
</gene>
<organism evidence="1 2">
    <name type="scientific">Chromobacterium piscinae</name>
    <dbReference type="NCBI Taxonomy" id="686831"/>
    <lineage>
        <taxon>Bacteria</taxon>
        <taxon>Pseudomonadati</taxon>
        <taxon>Pseudomonadota</taxon>
        <taxon>Betaproteobacteria</taxon>
        <taxon>Neisseriales</taxon>
        <taxon>Chromobacteriaceae</taxon>
        <taxon>Chromobacterium</taxon>
    </lineage>
</organism>
<evidence type="ECO:0000313" key="1">
    <source>
        <dbReference type="EMBL" id="MEO3957005.1"/>
    </source>
</evidence>
<accession>A0ABV0HA85</accession>
<protein>
    <submittedName>
        <fullName evidence="1">Uncharacterized protein</fullName>
    </submittedName>
</protein>
<keyword evidence="2" id="KW-1185">Reference proteome</keyword>
<proteinExistence type="predicted"/>
<dbReference type="Proteomes" id="UP001438292">
    <property type="component" value="Unassembled WGS sequence"/>
</dbReference>
<name>A0ABV0HA85_9NEIS</name>
<evidence type="ECO:0000313" key="2">
    <source>
        <dbReference type="Proteomes" id="UP001438292"/>
    </source>
</evidence>
<reference evidence="1 2" key="1">
    <citation type="submission" date="2024-05" db="EMBL/GenBank/DDBJ databases">
        <authorList>
            <person name="De Oliveira J.P."/>
            <person name="Noriler S.A."/>
            <person name="De Oliveira A.G."/>
            <person name="Sipoli D.S."/>
        </authorList>
    </citation>
    <scope>NUCLEOTIDE SEQUENCE [LARGE SCALE GENOMIC DNA]</scope>
    <source>
        <strain evidence="1 2">LABIM186</strain>
    </source>
</reference>
<dbReference type="EMBL" id="JBDQQU010000253">
    <property type="protein sequence ID" value="MEO3957005.1"/>
    <property type="molecule type" value="Genomic_DNA"/>
</dbReference>
<comment type="caution">
    <text evidence="1">The sequence shown here is derived from an EMBL/GenBank/DDBJ whole genome shotgun (WGS) entry which is preliminary data.</text>
</comment>